<sequence length="31" mass="3524">MVHDCNLLQQYHILGGVIENSYTNCASSCYF</sequence>
<dbReference type="AlphaFoldDB" id="A0A2P2P4F2"/>
<reference evidence="1" key="1">
    <citation type="submission" date="2018-02" db="EMBL/GenBank/DDBJ databases">
        <title>Rhizophora mucronata_Transcriptome.</title>
        <authorList>
            <person name="Meera S.P."/>
            <person name="Sreeshan A."/>
            <person name="Augustine A."/>
        </authorList>
    </citation>
    <scope>NUCLEOTIDE SEQUENCE</scope>
    <source>
        <tissue evidence="1">Leaf</tissue>
    </source>
</reference>
<proteinExistence type="predicted"/>
<accession>A0A2P2P4F2</accession>
<dbReference type="EMBL" id="GGEC01069075">
    <property type="protein sequence ID" value="MBX49559.1"/>
    <property type="molecule type" value="Transcribed_RNA"/>
</dbReference>
<organism evidence="1">
    <name type="scientific">Rhizophora mucronata</name>
    <name type="common">Asiatic mangrove</name>
    <dbReference type="NCBI Taxonomy" id="61149"/>
    <lineage>
        <taxon>Eukaryota</taxon>
        <taxon>Viridiplantae</taxon>
        <taxon>Streptophyta</taxon>
        <taxon>Embryophyta</taxon>
        <taxon>Tracheophyta</taxon>
        <taxon>Spermatophyta</taxon>
        <taxon>Magnoliopsida</taxon>
        <taxon>eudicotyledons</taxon>
        <taxon>Gunneridae</taxon>
        <taxon>Pentapetalae</taxon>
        <taxon>rosids</taxon>
        <taxon>fabids</taxon>
        <taxon>Malpighiales</taxon>
        <taxon>Rhizophoraceae</taxon>
        <taxon>Rhizophora</taxon>
    </lineage>
</organism>
<name>A0A2P2P4F2_RHIMU</name>
<protein>
    <submittedName>
        <fullName evidence="1">Uncharacterized protein</fullName>
    </submittedName>
</protein>
<evidence type="ECO:0000313" key="1">
    <source>
        <dbReference type="EMBL" id="MBX49559.1"/>
    </source>
</evidence>